<evidence type="ECO:0000313" key="1">
    <source>
        <dbReference type="EMBL" id="KAJ6220894.1"/>
    </source>
</evidence>
<name>A0A9Q0M8S1_BLOTA</name>
<evidence type="ECO:0000313" key="2">
    <source>
        <dbReference type="Proteomes" id="UP001142055"/>
    </source>
</evidence>
<organism evidence="1 2">
    <name type="scientific">Blomia tropicalis</name>
    <name type="common">Mite</name>
    <dbReference type="NCBI Taxonomy" id="40697"/>
    <lineage>
        <taxon>Eukaryota</taxon>
        <taxon>Metazoa</taxon>
        <taxon>Ecdysozoa</taxon>
        <taxon>Arthropoda</taxon>
        <taxon>Chelicerata</taxon>
        <taxon>Arachnida</taxon>
        <taxon>Acari</taxon>
        <taxon>Acariformes</taxon>
        <taxon>Sarcoptiformes</taxon>
        <taxon>Astigmata</taxon>
        <taxon>Glycyphagoidea</taxon>
        <taxon>Echimyopodidae</taxon>
        <taxon>Blomia</taxon>
    </lineage>
</organism>
<dbReference type="AlphaFoldDB" id="A0A9Q0M8S1"/>
<proteinExistence type="predicted"/>
<sequence>MRVLCFKDDNTMANGNIESVPNNPPCKLSSQFDNLLETLEICLEKFEKTMQTDRKYSPTENYQRISLYLTPPFHLRILAFRDDSQASVSIAISDVCIKPEDYPQPENKSSSDDRISTNVKNDVEPLPEFTQNVPKSKMDQTINFVELDMANTNVKSVKDHVNELKLFPKSKPNIQFKELYLAAPKNLEQIG</sequence>
<protein>
    <submittedName>
        <fullName evidence="1">Uncharacterized protein</fullName>
    </submittedName>
</protein>
<accession>A0A9Q0M8S1</accession>
<comment type="caution">
    <text evidence="1">The sequence shown here is derived from an EMBL/GenBank/DDBJ whole genome shotgun (WGS) entry which is preliminary data.</text>
</comment>
<reference evidence="1" key="1">
    <citation type="submission" date="2022-12" db="EMBL/GenBank/DDBJ databases">
        <title>Genome assemblies of Blomia tropicalis.</title>
        <authorList>
            <person name="Cui Y."/>
        </authorList>
    </citation>
    <scope>NUCLEOTIDE SEQUENCE</scope>
    <source>
        <tissue evidence="1">Adult mites</tissue>
    </source>
</reference>
<dbReference type="Proteomes" id="UP001142055">
    <property type="component" value="Chromosome 2"/>
</dbReference>
<gene>
    <name evidence="1" type="ORF">RDWZM_006706</name>
</gene>
<dbReference type="EMBL" id="JAPWDV010000002">
    <property type="protein sequence ID" value="KAJ6220894.1"/>
    <property type="molecule type" value="Genomic_DNA"/>
</dbReference>
<keyword evidence="2" id="KW-1185">Reference proteome</keyword>